<feature type="compositionally biased region" description="Low complexity" evidence="1">
    <location>
        <begin position="33"/>
        <end position="46"/>
    </location>
</feature>
<protein>
    <submittedName>
        <fullName evidence="2">Uncharacterized protein</fullName>
    </submittedName>
</protein>
<dbReference type="EMBL" id="CM029051">
    <property type="protein sequence ID" value="KAG2561430.1"/>
    <property type="molecule type" value="Genomic_DNA"/>
</dbReference>
<evidence type="ECO:0000313" key="3">
    <source>
        <dbReference type="Proteomes" id="UP000823388"/>
    </source>
</evidence>
<dbReference type="Proteomes" id="UP000823388">
    <property type="component" value="Chromosome 8K"/>
</dbReference>
<proteinExistence type="predicted"/>
<gene>
    <name evidence="2" type="ORF">PVAP13_8KG213700</name>
</gene>
<keyword evidence="3" id="KW-1185">Reference proteome</keyword>
<organism evidence="2 3">
    <name type="scientific">Panicum virgatum</name>
    <name type="common">Blackwell switchgrass</name>
    <dbReference type="NCBI Taxonomy" id="38727"/>
    <lineage>
        <taxon>Eukaryota</taxon>
        <taxon>Viridiplantae</taxon>
        <taxon>Streptophyta</taxon>
        <taxon>Embryophyta</taxon>
        <taxon>Tracheophyta</taxon>
        <taxon>Spermatophyta</taxon>
        <taxon>Magnoliopsida</taxon>
        <taxon>Liliopsida</taxon>
        <taxon>Poales</taxon>
        <taxon>Poaceae</taxon>
        <taxon>PACMAD clade</taxon>
        <taxon>Panicoideae</taxon>
        <taxon>Panicodae</taxon>
        <taxon>Paniceae</taxon>
        <taxon>Panicinae</taxon>
        <taxon>Panicum</taxon>
        <taxon>Panicum sect. Hiantes</taxon>
    </lineage>
</organism>
<reference evidence="2" key="1">
    <citation type="submission" date="2020-05" db="EMBL/GenBank/DDBJ databases">
        <title>WGS assembly of Panicum virgatum.</title>
        <authorList>
            <person name="Lovell J.T."/>
            <person name="Jenkins J."/>
            <person name="Shu S."/>
            <person name="Juenger T.E."/>
            <person name="Schmutz J."/>
        </authorList>
    </citation>
    <scope>NUCLEOTIDE SEQUENCE</scope>
    <source>
        <strain evidence="2">AP13</strain>
    </source>
</reference>
<comment type="caution">
    <text evidence="2">The sequence shown here is derived from an EMBL/GenBank/DDBJ whole genome shotgun (WGS) entry which is preliminary data.</text>
</comment>
<sequence length="277" mass="30479">MRGGARRVTAGEHGCGGACGCGWQAFRAPPARPTVQPSPRTRPSSPAAMTAPTVPEPPLMAGVERRWLWFHDGQPPRAAVLGTRHRWRHCRRNCSHGRLTLPCHHLRGPPTRPPHSSSAGRPTRRAFPRNGERHLRCIFTLQERKCSHVPVRERPLRSRSAVTVRSPSSSLVARYLRPTVSMELASDVRGRRSELARTGAAELPQSCGGGARSRGGAYLHAYGRARTAGDVRCPCSPAPPAGLLHPARSELTHEAAELHAARRCDEKSWSGYREERR</sequence>
<dbReference type="AlphaFoldDB" id="A0A8T0PIK9"/>
<evidence type="ECO:0000313" key="2">
    <source>
        <dbReference type="EMBL" id="KAG2561430.1"/>
    </source>
</evidence>
<name>A0A8T0PIK9_PANVG</name>
<feature type="region of interest" description="Disordered" evidence="1">
    <location>
        <begin position="30"/>
        <end position="57"/>
    </location>
</feature>
<evidence type="ECO:0000256" key="1">
    <source>
        <dbReference type="SAM" id="MobiDB-lite"/>
    </source>
</evidence>
<accession>A0A8T0PIK9</accession>
<feature type="region of interest" description="Disordered" evidence="1">
    <location>
        <begin position="105"/>
        <end position="127"/>
    </location>
</feature>